<organism evidence="7 8">
    <name type="scientific">Macrococcoides caseolyticum</name>
    <dbReference type="NCBI Taxonomy" id="69966"/>
    <lineage>
        <taxon>Bacteria</taxon>
        <taxon>Bacillati</taxon>
        <taxon>Bacillota</taxon>
        <taxon>Bacilli</taxon>
        <taxon>Bacillales</taxon>
        <taxon>Staphylococcaceae</taxon>
        <taxon>Macrococcoides</taxon>
    </lineage>
</organism>
<dbReference type="InterPro" id="IPR054174">
    <property type="entry name" value="Alpha-amylase-like_C"/>
</dbReference>
<keyword evidence="2" id="KW-0479">Metal-binding</keyword>
<evidence type="ECO:0000313" key="7">
    <source>
        <dbReference type="EMBL" id="PKE27396.1"/>
    </source>
</evidence>
<keyword evidence="4" id="KW-0472">Membrane</keyword>
<protein>
    <recommendedName>
        <fullName evidence="6">Glycosyl hydrolase family 13 catalytic domain-containing protein</fullName>
    </recommendedName>
</protein>
<feature type="transmembrane region" description="Helical" evidence="4">
    <location>
        <begin position="433"/>
        <end position="454"/>
    </location>
</feature>
<feature type="domain" description="Glycosyl hydrolase family 13 catalytic" evidence="6">
    <location>
        <begin position="32"/>
        <end position="321"/>
    </location>
</feature>
<dbReference type="InterPro" id="IPR013780">
    <property type="entry name" value="Glyco_hydro_b"/>
</dbReference>
<dbReference type="GO" id="GO:0046872">
    <property type="term" value="F:metal ion binding"/>
    <property type="evidence" value="ECO:0007669"/>
    <property type="project" value="UniProtKB-KW"/>
</dbReference>
<dbReference type="SMART" id="SM00642">
    <property type="entry name" value="Aamy"/>
    <property type="match status" value="1"/>
</dbReference>
<dbReference type="InterPro" id="IPR006047">
    <property type="entry name" value="GH13_cat_dom"/>
</dbReference>
<keyword evidence="4" id="KW-0812">Transmembrane</keyword>
<dbReference type="Pfam" id="PF22026">
    <property type="entry name" value="Alpha-amylase_C_2"/>
    <property type="match status" value="1"/>
</dbReference>
<reference evidence="7 8" key="1">
    <citation type="submission" date="2017-12" db="EMBL/GenBank/DDBJ databases">
        <title>Genomics of Macrococcus caseolyticus.</title>
        <authorList>
            <person name="MacFadyen A.C."/>
            <person name="Paterson G.K."/>
        </authorList>
    </citation>
    <scope>NUCLEOTIDE SEQUENCE [LARGE SCALE GENOMIC DNA]</scope>
    <source>
        <strain evidence="7 8">5788_EF188</strain>
    </source>
</reference>
<evidence type="ECO:0000256" key="4">
    <source>
        <dbReference type="SAM" id="Phobius"/>
    </source>
</evidence>
<dbReference type="Pfam" id="PF00128">
    <property type="entry name" value="Alpha-amylase"/>
    <property type="match status" value="1"/>
</dbReference>
<keyword evidence="3 5" id="KW-0732">Signal</keyword>
<comment type="caution">
    <text evidence="7">The sequence shown here is derived from an EMBL/GenBank/DDBJ whole genome shotgun (WGS) entry which is preliminary data.</text>
</comment>
<evidence type="ECO:0000256" key="5">
    <source>
        <dbReference type="SAM" id="SignalP"/>
    </source>
</evidence>
<dbReference type="EMBL" id="PIXC01000001">
    <property type="protein sequence ID" value="PKE27396.1"/>
    <property type="molecule type" value="Genomic_DNA"/>
</dbReference>
<dbReference type="Proteomes" id="UP000233482">
    <property type="component" value="Unassembled WGS sequence"/>
</dbReference>
<dbReference type="SUPFAM" id="SSF51445">
    <property type="entry name" value="(Trans)glycosidases"/>
    <property type="match status" value="1"/>
</dbReference>
<dbReference type="PANTHER" id="PTHR10357:SF215">
    <property type="entry name" value="ALPHA-AMYLASE 1"/>
    <property type="match status" value="1"/>
</dbReference>
<dbReference type="GO" id="GO:0005975">
    <property type="term" value="P:carbohydrate metabolic process"/>
    <property type="evidence" value="ECO:0007669"/>
    <property type="project" value="InterPro"/>
</dbReference>
<dbReference type="InterPro" id="IPR017853">
    <property type="entry name" value="GH"/>
</dbReference>
<evidence type="ECO:0000256" key="2">
    <source>
        <dbReference type="ARBA" id="ARBA00022723"/>
    </source>
</evidence>
<feature type="signal peptide" evidence="5">
    <location>
        <begin position="1"/>
        <end position="22"/>
    </location>
</feature>
<sequence length="466" mass="53487">MKRISIILMILLLSFSALPAQAASQDEMRIYSILTDRFMNGDENNNKDIHNDKDNNLPYGGDFKGIINKVDYIKKMGFNAIHVSPVFDHEKNDYLGYKINNYNQISKTFGGEKDFKQLVYLAHKNNMKVIVDMPVVATDDFTATEDTKMNAIEKSYYKDTPMIDLTNEANIKRYKQLMTEFVNKTKVDGLSMYVLQDNVDLSKVFPENITKIAITNSDVKVTGYDYIQTGKTSEQIAQAFKNVDEEIPEQHNKKELLSADNFFTPRFTSYAVHENMFPGTRIKQMMGYLFVQKQPVSMTYGTEIAMNGEKLPDTHQLLDFRTDKEVVEYLEQTSKVYHKYKEMFDGTSKVIYNEKGEQLIYFDTDKVDFIYNINDTSKSTNVKLTDKDIPGDKMLSGLLIGDRIHAKDGTFNLITNREETELYALVPPRGLNLGYVIASLLTIVLFTVFIIGAARNRKKHVNNLRK</sequence>
<dbReference type="Gene3D" id="2.60.40.1180">
    <property type="entry name" value="Golgi alpha-mannosidase II"/>
    <property type="match status" value="1"/>
</dbReference>
<keyword evidence="4" id="KW-1133">Transmembrane helix</keyword>
<name>A0A855GT25_9STAP</name>
<gene>
    <name evidence="7" type="ORF">CW686_00965</name>
</gene>
<evidence type="ECO:0000259" key="6">
    <source>
        <dbReference type="SMART" id="SM00642"/>
    </source>
</evidence>
<dbReference type="RefSeq" id="WP_101144028.1">
    <property type="nucleotide sequence ID" value="NZ_CP073801.1"/>
</dbReference>
<accession>A0A855GT25</accession>
<dbReference type="CDD" id="cd00551">
    <property type="entry name" value="AmyAc_family"/>
    <property type="match status" value="1"/>
</dbReference>
<dbReference type="PANTHER" id="PTHR10357">
    <property type="entry name" value="ALPHA-AMYLASE FAMILY MEMBER"/>
    <property type="match status" value="1"/>
</dbReference>
<proteinExistence type="predicted"/>
<evidence type="ECO:0000313" key="8">
    <source>
        <dbReference type="Proteomes" id="UP000233482"/>
    </source>
</evidence>
<dbReference type="Gene3D" id="3.20.20.80">
    <property type="entry name" value="Glycosidases"/>
    <property type="match status" value="2"/>
</dbReference>
<dbReference type="AlphaFoldDB" id="A0A855GT25"/>
<evidence type="ECO:0000256" key="1">
    <source>
        <dbReference type="ARBA" id="ARBA00001913"/>
    </source>
</evidence>
<feature type="chain" id="PRO_5032329160" description="Glycosyl hydrolase family 13 catalytic domain-containing protein" evidence="5">
    <location>
        <begin position="23"/>
        <end position="466"/>
    </location>
</feature>
<evidence type="ECO:0000256" key="3">
    <source>
        <dbReference type="ARBA" id="ARBA00022729"/>
    </source>
</evidence>
<comment type="cofactor">
    <cofactor evidence="1">
        <name>Ca(2+)</name>
        <dbReference type="ChEBI" id="CHEBI:29108"/>
    </cofactor>
</comment>